<evidence type="ECO:0000313" key="8">
    <source>
        <dbReference type="Proteomes" id="UP000238730"/>
    </source>
</evidence>
<proteinExistence type="inferred from homology"/>
<dbReference type="PANTHER" id="PTHR43667">
    <property type="entry name" value="CYCLOPROPANE-FATTY-ACYL-PHOSPHOLIPID SYNTHASE"/>
    <property type="match status" value="1"/>
</dbReference>
<sequence>MLRSDVQQSSSVNVSASDHASRHILFKVLKHLSNAGLSVSDSTEGTVFFGDKQAPLQASINVHNPLFYKRLLTDGSIGAGEAYMEGWWDSPNLTNVVRVLAKNLTTLDKLEAKMGWMSRISEQIGHLLRKNTIKNARKNISAHYDLGNDLYRHFLDPNMLYSSAIYLNKNDTLDQAQWNKMDRLCQKLKLTEDDHLLEIGTGWGGMAIHAAKYYGCRVTTTTISEQQYLWAKERVEKEGLSDRITLLMDDYRDLTGQYDKLVSVEMIEAVGKQYLKTYIEKCQSLLKPTGLMAIQAITIADQRYDSYSRGVDFIQKHIFPGGFLPSITVLLENLTQHSDFVMRDIKDIGLDYAKTLEDWHQQFNENAVALEKYNYDERFMRMWRFYFSYCEGGFLERTISTIQFVASRPQWRE</sequence>
<comment type="caution">
    <text evidence="7">The sequence shown here is derived from an EMBL/GenBank/DDBJ whole genome shotgun (WGS) entry which is preliminary data.</text>
</comment>
<keyword evidence="3 7" id="KW-0808">Transferase</keyword>
<gene>
    <name evidence="7" type="ORF">BTO08_19645</name>
</gene>
<keyword evidence="2 7" id="KW-0489">Methyltransferase</keyword>
<dbReference type="EMBL" id="MSCJ01000003">
    <property type="protein sequence ID" value="PQJ62447.1"/>
    <property type="molecule type" value="Genomic_DNA"/>
</dbReference>
<dbReference type="Proteomes" id="UP000238730">
    <property type="component" value="Unassembled WGS sequence"/>
</dbReference>
<evidence type="ECO:0000256" key="3">
    <source>
        <dbReference type="ARBA" id="ARBA00022679"/>
    </source>
</evidence>
<dbReference type="OrthoDB" id="9782855at2"/>
<evidence type="ECO:0000256" key="5">
    <source>
        <dbReference type="ARBA" id="ARBA00023098"/>
    </source>
</evidence>
<dbReference type="CDD" id="cd02440">
    <property type="entry name" value="AdoMet_MTases"/>
    <property type="match status" value="1"/>
</dbReference>
<feature type="active site" evidence="6">
    <location>
        <position position="390"/>
    </location>
</feature>
<name>A0A2S7VJV9_PHOAN</name>
<dbReference type="InterPro" id="IPR003333">
    <property type="entry name" value="CMAS"/>
</dbReference>
<dbReference type="GO" id="GO:0032259">
    <property type="term" value="P:methylation"/>
    <property type="evidence" value="ECO:0007669"/>
    <property type="project" value="UniProtKB-KW"/>
</dbReference>
<dbReference type="Gene3D" id="3.40.50.150">
    <property type="entry name" value="Vaccinia Virus protein VP39"/>
    <property type="match status" value="1"/>
</dbReference>
<evidence type="ECO:0000256" key="4">
    <source>
        <dbReference type="ARBA" id="ARBA00022691"/>
    </source>
</evidence>
<dbReference type="Pfam" id="PF02353">
    <property type="entry name" value="CMAS"/>
    <property type="match status" value="1"/>
</dbReference>
<dbReference type="AlphaFoldDB" id="A0A2S7VJV9"/>
<evidence type="ECO:0000256" key="6">
    <source>
        <dbReference type="PIRSR" id="PIRSR003085-1"/>
    </source>
</evidence>
<dbReference type="GO" id="GO:0008168">
    <property type="term" value="F:methyltransferase activity"/>
    <property type="evidence" value="ECO:0007669"/>
    <property type="project" value="UniProtKB-KW"/>
</dbReference>
<dbReference type="SUPFAM" id="SSF53335">
    <property type="entry name" value="S-adenosyl-L-methionine-dependent methyltransferases"/>
    <property type="match status" value="1"/>
</dbReference>
<dbReference type="InterPro" id="IPR050723">
    <property type="entry name" value="CFA/CMAS"/>
</dbReference>
<accession>A0A2S7VJV9</accession>
<dbReference type="GO" id="GO:0008610">
    <property type="term" value="P:lipid biosynthetic process"/>
    <property type="evidence" value="ECO:0007669"/>
    <property type="project" value="InterPro"/>
</dbReference>
<organism evidence="7 8">
    <name type="scientific">Photobacterium angustum</name>
    <dbReference type="NCBI Taxonomy" id="661"/>
    <lineage>
        <taxon>Bacteria</taxon>
        <taxon>Pseudomonadati</taxon>
        <taxon>Pseudomonadota</taxon>
        <taxon>Gammaproteobacteria</taxon>
        <taxon>Vibrionales</taxon>
        <taxon>Vibrionaceae</taxon>
        <taxon>Photobacterium</taxon>
    </lineage>
</organism>
<dbReference type="InterPro" id="IPR029063">
    <property type="entry name" value="SAM-dependent_MTases_sf"/>
</dbReference>
<keyword evidence="5" id="KW-0443">Lipid metabolism</keyword>
<dbReference type="PANTHER" id="PTHR43667:SF2">
    <property type="entry name" value="FATTY ACID C-METHYL TRANSFERASE"/>
    <property type="match status" value="1"/>
</dbReference>
<comment type="similarity">
    <text evidence="1">Belongs to the CFA/CMAS family.</text>
</comment>
<evidence type="ECO:0000256" key="2">
    <source>
        <dbReference type="ARBA" id="ARBA00022603"/>
    </source>
</evidence>
<evidence type="ECO:0000313" key="7">
    <source>
        <dbReference type="EMBL" id="PQJ62447.1"/>
    </source>
</evidence>
<reference evidence="7 8" key="1">
    <citation type="submission" date="2016-12" db="EMBL/GenBank/DDBJ databases">
        <title>Diversity of luminous bacteria.</title>
        <authorList>
            <person name="Yoshizawa S."/>
            <person name="Kogure K."/>
        </authorList>
    </citation>
    <scope>NUCLEOTIDE SEQUENCE [LARGE SCALE GENOMIC DNA]</scope>
    <source>
        <strain evidence="7 8">LC1-200</strain>
    </source>
</reference>
<evidence type="ECO:0000256" key="1">
    <source>
        <dbReference type="ARBA" id="ARBA00010815"/>
    </source>
</evidence>
<dbReference type="PIRSF" id="PIRSF003085">
    <property type="entry name" value="CMAS"/>
    <property type="match status" value="1"/>
</dbReference>
<keyword evidence="4" id="KW-0949">S-adenosyl-L-methionine</keyword>
<protein>
    <submittedName>
        <fullName evidence="7">SAM-dependent methyltransferase</fullName>
    </submittedName>
</protein>
<dbReference type="RefSeq" id="WP_105062254.1">
    <property type="nucleotide sequence ID" value="NZ_MSCJ01000003.1"/>
</dbReference>